<dbReference type="KEGG" id="tsy:THSYN_29820"/>
<keyword evidence="1" id="KW-0614">Plasmid</keyword>
<name>A0A2K8UHR2_9GAMM</name>
<sequence length="1659" mass="182229">MFQKHLESYGKTRGEQAQVLRNSEASVKLQYSGRVAFELLQNALDRAKEHIWVALLDEADAGASLVVANDGAAVTLDPDFDYEAPPSRERRADLNALLSLHSSNKSADESMGNKGIGFRSVFGVAERVQVWSRCRDGAGWWGVEMHWPAGRSLWLERAQAYAPARRAVEQCWGNATPPIVANLDDTERASFALPLPLFAEGPPEALAKAPMSDILVTAVVVPLRPGVRKDVESHLAELMGARLHFVGLRPERRSIMVSIQLPGKERCVLRTWPVMGDRQDWSVVHWRSPALAPLAKLAEHPIAEPGVALAWPPRPDRSGTADEASIERIAGQTPVFNYLPTLLKSDFAVDLHGDFQVKADRTSMDLGENVVGRYNHKLIEAAADLQLWAALTCLGAQNHAAAQRPWKIIRSCPADGMPSLGFRDDLWFLLTPREQGFGALVGELGVLLFDRDHQPWKTECHTRWAELAQAFFIHPEALGKNRQGLLPCGVFQEFWDASAAWLDRLTGCRRHTPTWQQAASALCQALREAEVPCLPLTESIGLGSSALVPAVPLPDRLEKGSQVQKGSQVRSAFRVFLRRTEQRVIILPTALLKNKRAITAFPLGPFGQSESRPTGVVDFGRWEVLAELRQLPNDIGKFSGVSALDPDKSEAVRQQQELIRLAADLFTMELGTSHAPSKQPESFGLAWRADPSLGHSDPVRAAGRALATLFLPMTESLWAPARQLHRGQVHIETMGLPAEGGVDVEAFLDYLGVAPKPPSGVPPVLLVEKGSDGLIVPRELPPQLCAPGNDEIGQVSLATDESTRQDPTRLASALRDAWSQGAFARLIECENRPADGNTKSSTAITNTLRGLAWVPVGQAQWVIAPEGIQGARAVRPAQVVTQQPGKDRRAVVTYRLGGHAGEPTRLLLEALGALPALSSEHLRNQNGQAACEILKTLCDSYPEPFALPPDRLRNLLDVAQEAIEALMHQPPADLPHPPIPVHDASGRRDVPLNARRVRWVDDPDVDAWIAQDNAQQEIVRRFFPDLALASITLGSSVLSRHAQLGRRAVLAKEHVKGAENRRQDDSMARELAQRISEALPGLLALAQASRIMTPDATAVRKRWGNASAGRLVHVEDAWIEIALEGPVRRPAEFLKGSEGHVLLLTAPGGRSDDEDRETGQILFDTKADGTPPRLADFGNAVADLLLGNRSLGPLFAYALGTLGQPEGTTGADWRRLLEHEGASALVDGYRVILDPLTDDEQRGFRERVAAALAGAGARLSREDTPFDRLQRLRGDDLRPLDGECWPPDTKVHPIAEALDHAPWTDRERPFRPVATVEAENEFAWKGWLDDGWGRRLDAYALHQRRGHGHPDEQLQELHTRRQDWLKQNAFGLMKMACHEAAAQWLRHELAGVTDLTDDIAKNRIEETLRNFAPRYKPVTDLLAMTVLGWSAPSVSLTAPSQVEMAPATGDERDQANAIRSAIGDEAEQAVLPYIAVKTHEVLQRAQDAGEERLQNAWEVLKAAAPGSGKTRKAIEEARLSWMDERGPESLQKALHVSRIWGNAGFDFLGLEEKAGKPVAVRYETKGLPAGDGVVYIHLSNNERKVASRVRQACPDVPDDARYQGDWKLIAVKPDGQAVDLTSMVDDLIKHPDQVLGELLAKGMTPDGLLLRLNRRSDKQ</sequence>
<organism evidence="1 2">
    <name type="scientific">Candidatus Thiodictyon syntrophicum</name>
    <dbReference type="NCBI Taxonomy" id="1166950"/>
    <lineage>
        <taxon>Bacteria</taxon>
        <taxon>Pseudomonadati</taxon>
        <taxon>Pseudomonadota</taxon>
        <taxon>Gammaproteobacteria</taxon>
        <taxon>Chromatiales</taxon>
        <taxon>Chromatiaceae</taxon>
        <taxon>Thiodictyon</taxon>
    </lineage>
</organism>
<evidence type="ECO:0000313" key="1">
    <source>
        <dbReference type="EMBL" id="AUB85124.1"/>
    </source>
</evidence>
<evidence type="ECO:0000313" key="2">
    <source>
        <dbReference type="Proteomes" id="UP000232638"/>
    </source>
</evidence>
<reference evidence="1 2" key="1">
    <citation type="submission" date="2017-03" db="EMBL/GenBank/DDBJ databases">
        <title>Complete genome sequence of Candidatus 'Thiodictyon syntrophicum' sp. nov. strain Cad16T, a photolithoautotroph purple sulfur bacterium isolated from an alpine meromictic lake.</title>
        <authorList>
            <person name="Luedin S.M."/>
            <person name="Pothier J.F."/>
            <person name="Danza F."/>
            <person name="Storelli N."/>
            <person name="Wittwer M."/>
            <person name="Tonolla M."/>
        </authorList>
    </citation>
    <scope>NUCLEOTIDE SEQUENCE [LARGE SCALE GENOMIC DNA]</scope>
    <source>
        <strain evidence="1 2">Cad16T</strain>
        <plasmid evidence="2">Plasmid pts417</plasmid>
    </source>
</reference>
<evidence type="ECO:0008006" key="3">
    <source>
        <dbReference type="Google" id="ProtNLM"/>
    </source>
</evidence>
<proteinExistence type="predicted"/>
<protein>
    <recommendedName>
        <fullName evidence="3">ATP-binding protein</fullName>
    </recommendedName>
</protein>
<dbReference type="RefSeq" id="WP_100922775.1">
    <property type="nucleotide sequence ID" value="NZ_CP020371.1"/>
</dbReference>
<geneLocation type="plasmid" evidence="2">
    <name>pts417</name>
</geneLocation>
<gene>
    <name evidence="1" type="ORF">THSYN_29820</name>
</gene>
<dbReference type="Gene3D" id="3.30.565.10">
    <property type="entry name" value="Histidine kinase-like ATPase, C-terminal domain"/>
    <property type="match status" value="1"/>
</dbReference>
<dbReference type="Proteomes" id="UP000232638">
    <property type="component" value="Plasmid pTs417"/>
</dbReference>
<dbReference type="EMBL" id="CP020371">
    <property type="protein sequence ID" value="AUB85124.1"/>
    <property type="molecule type" value="Genomic_DNA"/>
</dbReference>
<keyword evidence="2" id="KW-1185">Reference proteome</keyword>
<dbReference type="InterPro" id="IPR036890">
    <property type="entry name" value="HATPase_C_sf"/>
</dbReference>
<dbReference type="SUPFAM" id="SSF55874">
    <property type="entry name" value="ATPase domain of HSP90 chaperone/DNA topoisomerase II/histidine kinase"/>
    <property type="match status" value="1"/>
</dbReference>
<accession>A0A2K8UHR2</accession>